<dbReference type="Proteomes" id="UP000647587">
    <property type="component" value="Unassembled WGS sequence"/>
</dbReference>
<sequence>MRLSLMVGTIYALLVLYSDYATSTWFARPNGRPPFDGCVPLEHLLSGGLRELSGIRRLLATDRSRQFSATLEARHHPGLLPQPPIDLDGPN</sequence>
<dbReference type="EMBL" id="BMPP01000010">
    <property type="protein sequence ID" value="GGK29969.1"/>
    <property type="molecule type" value="Genomic_DNA"/>
</dbReference>
<evidence type="ECO:0000256" key="1">
    <source>
        <dbReference type="SAM" id="MobiDB-lite"/>
    </source>
</evidence>
<dbReference type="RefSeq" id="WP_189009004.1">
    <property type="nucleotide sequence ID" value="NZ_BMPP01000010.1"/>
</dbReference>
<comment type="caution">
    <text evidence="2">The sequence shown here is derived from an EMBL/GenBank/DDBJ whole genome shotgun (WGS) entry which is preliminary data.</text>
</comment>
<evidence type="ECO:0008006" key="4">
    <source>
        <dbReference type="Google" id="ProtNLM"/>
    </source>
</evidence>
<evidence type="ECO:0000313" key="2">
    <source>
        <dbReference type="EMBL" id="GGK29969.1"/>
    </source>
</evidence>
<name>A0ABQ2EXY6_9DEIO</name>
<organism evidence="2 3">
    <name type="scientific">Deinococcus malanensis</name>
    <dbReference type="NCBI Taxonomy" id="1706855"/>
    <lineage>
        <taxon>Bacteria</taxon>
        <taxon>Thermotogati</taxon>
        <taxon>Deinococcota</taxon>
        <taxon>Deinococci</taxon>
        <taxon>Deinococcales</taxon>
        <taxon>Deinococcaceae</taxon>
        <taxon>Deinococcus</taxon>
    </lineage>
</organism>
<reference evidence="3" key="1">
    <citation type="journal article" date="2019" name="Int. J. Syst. Evol. Microbiol.">
        <title>The Global Catalogue of Microorganisms (GCM) 10K type strain sequencing project: providing services to taxonomists for standard genome sequencing and annotation.</title>
        <authorList>
            <consortium name="The Broad Institute Genomics Platform"/>
            <consortium name="The Broad Institute Genome Sequencing Center for Infectious Disease"/>
            <person name="Wu L."/>
            <person name="Ma J."/>
        </authorList>
    </citation>
    <scope>NUCLEOTIDE SEQUENCE [LARGE SCALE GENOMIC DNA]</scope>
    <source>
        <strain evidence="3">JCM 30331</strain>
    </source>
</reference>
<keyword evidence="3" id="KW-1185">Reference proteome</keyword>
<feature type="region of interest" description="Disordered" evidence="1">
    <location>
        <begin position="71"/>
        <end position="91"/>
    </location>
</feature>
<protein>
    <recommendedName>
        <fullName evidence="4">DUF2384 domain-containing protein</fullName>
    </recommendedName>
</protein>
<accession>A0ABQ2EXY6</accession>
<evidence type="ECO:0000313" key="3">
    <source>
        <dbReference type="Proteomes" id="UP000647587"/>
    </source>
</evidence>
<proteinExistence type="predicted"/>
<gene>
    <name evidence="2" type="ORF">GCM10008955_24680</name>
</gene>